<dbReference type="SUPFAM" id="SSF53098">
    <property type="entry name" value="Ribonuclease H-like"/>
    <property type="match status" value="1"/>
</dbReference>
<dbReference type="Pfam" id="PF13456">
    <property type="entry name" value="RVT_3"/>
    <property type="match status" value="1"/>
</dbReference>
<dbReference type="AlphaFoldDB" id="A0A8J5ZAF1"/>
<organism evidence="3 4">
    <name type="scientific">Gossypium anomalum</name>
    <dbReference type="NCBI Taxonomy" id="47600"/>
    <lineage>
        <taxon>Eukaryota</taxon>
        <taxon>Viridiplantae</taxon>
        <taxon>Streptophyta</taxon>
        <taxon>Embryophyta</taxon>
        <taxon>Tracheophyta</taxon>
        <taxon>Spermatophyta</taxon>
        <taxon>Magnoliopsida</taxon>
        <taxon>eudicotyledons</taxon>
        <taxon>Gunneridae</taxon>
        <taxon>Pentapetalae</taxon>
        <taxon>rosids</taxon>
        <taxon>malvids</taxon>
        <taxon>Malvales</taxon>
        <taxon>Malvaceae</taxon>
        <taxon>Malvoideae</taxon>
        <taxon>Gossypium</taxon>
    </lineage>
</organism>
<evidence type="ECO:0000259" key="2">
    <source>
        <dbReference type="Pfam" id="PF13966"/>
    </source>
</evidence>
<dbReference type="Proteomes" id="UP000701853">
    <property type="component" value="Chromosome 1"/>
</dbReference>
<dbReference type="InterPro" id="IPR036397">
    <property type="entry name" value="RNaseH_sf"/>
</dbReference>
<dbReference type="InterPro" id="IPR012337">
    <property type="entry name" value="RNaseH-like_sf"/>
</dbReference>
<dbReference type="EMBL" id="JAHUZN010000001">
    <property type="protein sequence ID" value="KAG8503201.1"/>
    <property type="molecule type" value="Genomic_DNA"/>
</dbReference>
<feature type="domain" description="Reverse transcriptase zinc-binding" evidence="2">
    <location>
        <begin position="17"/>
        <end position="94"/>
    </location>
</feature>
<sequence>MFLAKFYRSHYRNQRTRTFKSGGANRQEFFGKLWNLQLPSKITIIIWRISWNCIPTLGNLRHRRIATNASWPRDYGEENCHHIFRQCPISTEVWQLLNLSLITNIMHQNFLEWLPIVFKQGTNEQCRYFCYTLWLLWYSRNQLLHERVHSTGKDLAQQVQNHMAEHEWIRAKKILSNTVHNQIIGEDLPIMKIQFDVAFDRRDFRSASGLVVWGTTNEYLASKSILHSNIASPFAAKAYAGLEAIKLGIKMGFQEIQILGDSLTVIKKCQSTATDYSVIGAIIRDIQSKKSSFQKIEFKHILKTKNMRAHNIAKEALQRSERAYIEHEETIQHNMGAAAQWARNPD</sequence>
<dbReference type="InterPro" id="IPR026960">
    <property type="entry name" value="RVT-Znf"/>
</dbReference>
<feature type="domain" description="RNase H type-1" evidence="1">
    <location>
        <begin position="195"/>
        <end position="316"/>
    </location>
</feature>
<protein>
    <recommendedName>
        <fullName evidence="5">RNase H type-1 domain-containing protein</fullName>
    </recommendedName>
</protein>
<accession>A0A8J5ZAF1</accession>
<reference evidence="3 4" key="1">
    <citation type="journal article" date="2021" name="bioRxiv">
        <title>The Gossypium anomalum genome as a resource for cotton improvement and evolutionary analysis of hybrid incompatibility.</title>
        <authorList>
            <person name="Grover C.E."/>
            <person name="Yuan D."/>
            <person name="Arick M.A."/>
            <person name="Miller E.R."/>
            <person name="Hu G."/>
            <person name="Peterson D.G."/>
            <person name="Wendel J.F."/>
            <person name="Udall J.A."/>
        </authorList>
    </citation>
    <scope>NUCLEOTIDE SEQUENCE [LARGE SCALE GENOMIC DNA]</scope>
    <source>
        <strain evidence="3">JFW-Udall</strain>
        <tissue evidence="3">Leaf</tissue>
    </source>
</reference>
<evidence type="ECO:0000313" key="4">
    <source>
        <dbReference type="Proteomes" id="UP000701853"/>
    </source>
</evidence>
<dbReference type="OrthoDB" id="977686at2759"/>
<dbReference type="InterPro" id="IPR052929">
    <property type="entry name" value="RNase_H-like_EbsB-rel"/>
</dbReference>
<dbReference type="PANTHER" id="PTHR47074">
    <property type="entry name" value="BNAC02G40300D PROTEIN"/>
    <property type="match status" value="1"/>
</dbReference>
<proteinExistence type="predicted"/>
<dbReference type="Pfam" id="PF13966">
    <property type="entry name" value="zf-RVT"/>
    <property type="match status" value="1"/>
</dbReference>
<dbReference type="InterPro" id="IPR044730">
    <property type="entry name" value="RNase_H-like_dom_plant"/>
</dbReference>
<name>A0A8J5ZAF1_9ROSI</name>
<dbReference type="GO" id="GO:0004523">
    <property type="term" value="F:RNA-DNA hybrid ribonuclease activity"/>
    <property type="evidence" value="ECO:0007669"/>
    <property type="project" value="InterPro"/>
</dbReference>
<dbReference type="PANTHER" id="PTHR47074:SF61">
    <property type="entry name" value="RNASE H TYPE-1 DOMAIN-CONTAINING PROTEIN"/>
    <property type="match status" value="1"/>
</dbReference>
<evidence type="ECO:0008006" key="5">
    <source>
        <dbReference type="Google" id="ProtNLM"/>
    </source>
</evidence>
<evidence type="ECO:0000313" key="3">
    <source>
        <dbReference type="EMBL" id="KAG8503201.1"/>
    </source>
</evidence>
<evidence type="ECO:0000259" key="1">
    <source>
        <dbReference type="Pfam" id="PF13456"/>
    </source>
</evidence>
<keyword evidence="4" id="KW-1185">Reference proteome</keyword>
<comment type="caution">
    <text evidence="3">The sequence shown here is derived from an EMBL/GenBank/DDBJ whole genome shotgun (WGS) entry which is preliminary data.</text>
</comment>
<dbReference type="InterPro" id="IPR002156">
    <property type="entry name" value="RNaseH_domain"/>
</dbReference>
<dbReference type="GO" id="GO:0003676">
    <property type="term" value="F:nucleic acid binding"/>
    <property type="evidence" value="ECO:0007669"/>
    <property type="project" value="InterPro"/>
</dbReference>
<gene>
    <name evidence="3" type="ORF">CXB51_001202</name>
</gene>
<dbReference type="CDD" id="cd06222">
    <property type="entry name" value="RNase_H_like"/>
    <property type="match status" value="1"/>
</dbReference>
<dbReference type="Gene3D" id="3.30.420.10">
    <property type="entry name" value="Ribonuclease H-like superfamily/Ribonuclease H"/>
    <property type="match status" value="1"/>
</dbReference>